<gene>
    <name evidence="3" type="ORF">ACFQNJ_16445</name>
</gene>
<proteinExistence type="predicted"/>
<feature type="region of interest" description="Disordered" evidence="1">
    <location>
        <begin position="96"/>
        <end position="219"/>
    </location>
</feature>
<dbReference type="Proteomes" id="UP001596495">
    <property type="component" value="Unassembled WGS sequence"/>
</dbReference>
<evidence type="ECO:0008006" key="5">
    <source>
        <dbReference type="Google" id="ProtNLM"/>
    </source>
</evidence>
<sequence>MSTDFPDEQEHIESARREAAARAKGAKNRYLINTGDVIDVASRQRMKMNFWKNRTVRLTLAGTAFGLVAATAIVDNRHVIAQGVIELAKSMAPAQETPGQIAAPTPVTPVPVGHANTQTPDLVTPQTLAQMEGAAQGDQEGSTTAGPEAAPAQAPESEPDDDSAHNVATLAVASSAPTPTVTSAPAAAPATPAPQVQPTRASTGPSESKTVPSEVASAARSVKPVVLMPLPIEAPPSARVVQPPKLAVGPAPKASPLPRNLTSDAQPTRVEPEQVEPAVSPELVAAVNSARSKVDPATDAKQPVKSVNGVFVDLPAKKVAKATAGPAATSQAKTSTDAKEVTAPVSRPFSVVSHFTGGLLVRAGQQVTHVRIGEVLPNGKRLVSVNESTGAYMAE</sequence>
<comment type="caution">
    <text evidence="3">The sequence shown here is derived from an EMBL/GenBank/DDBJ whole genome shotgun (WGS) entry which is preliminary data.</text>
</comment>
<feature type="region of interest" description="Disordered" evidence="1">
    <location>
        <begin position="249"/>
        <end position="278"/>
    </location>
</feature>
<feature type="compositionally biased region" description="Low complexity" evidence="1">
    <location>
        <begin position="171"/>
        <end position="199"/>
    </location>
</feature>
<evidence type="ECO:0000313" key="4">
    <source>
        <dbReference type="Proteomes" id="UP001596495"/>
    </source>
</evidence>
<feature type="transmembrane region" description="Helical" evidence="2">
    <location>
        <begin position="55"/>
        <end position="74"/>
    </location>
</feature>
<organism evidence="3 4">
    <name type="scientific">Hydrogenophaga bisanensis</name>
    <dbReference type="NCBI Taxonomy" id="439611"/>
    <lineage>
        <taxon>Bacteria</taxon>
        <taxon>Pseudomonadati</taxon>
        <taxon>Pseudomonadota</taxon>
        <taxon>Betaproteobacteria</taxon>
        <taxon>Burkholderiales</taxon>
        <taxon>Comamonadaceae</taxon>
        <taxon>Hydrogenophaga</taxon>
    </lineage>
</organism>
<keyword evidence="2" id="KW-1133">Transmembrane helix</keyword>
<feature type="compositionally biased region" description="Polar residues" evidence="1">
    <location>
        <begin position="115"/>
        <end position="129"/>
    </location>
</feature>
<feature type="compositionally biased region" description="Low complexity" evidence="1">
    <location>
        <begin position="147"/>
        <end position="156"/>
    </location>
</feature>
<dbReference type="EMBL" id="JBHTBX010000013">
    <property type="protein sequence ID" value="MFC7436101.1"/>
    <property type="molecule type" value="Genomic_DNA"/>
</dbReference>
<keyword evidence="2" id="KW-0472">Membrane</keyword>
<dbReference type="RefSeq" id="WP_382259495.1">
    <property type="nucleotide sequence ID" value="NZ_JBHTBX010000013.1"/>
</dbReference>
<evidence type="ECO:0000256" key="1">
    <source>
        <dbReference type="SAM" id="MobiDB-lite"/>
    </source>
</evidence>
<keyword evidence="2" id="KW-0812">Transmembrane</keyword>
<evidence type="ECO:0000313" key="3">
    <source>
        <dbReference type="EMBL" id="MFC7436101.1"/>
    </source>
</evidence>
<name>A0ABW2RDI8_9BURK</name>
<accession>A0ABW2RDI8</accession>
<keyword evidence="4" id="KW-1185">Reference proteome</keyword>
<protein>
    <recommendedName>
        <fullName evidence="5">Type IV pilus biogenesis protein PilP</fullName>
    </recommendedName>
</protein>
<evidence type="ECO:0000256" key="2">
    <source>
        <dbReference type="SAM" id="Phobius"/>
    </source>
</evidence>
<feature type="compositionally biased region" description="Polar residues" evidence="1">
    <location>
        <begin position="200"/>
        <end position="211"/>
    </location>
</feature>
<reference evidence="4" key="1">
    <citation type="journal article" date="2019" name="Int. J. Syst. Evol. Microbiol.">
        <title>The Global Catalogue of Microorganisms (GCM) 10K type strain sequencing project: providing services to taxonomists for standard genome sequencing and annotation.</title>
        <authorList>
            <consortium name="The Broad Institute Genomics Platform"/>
            <consortium name="The Broad Institute Genome Sequencing Center for Infectious Disease"/>
            <person name="Wu L."/>
            <person name="Ma J."/>
        </authorList>
    </citation>
    <scope>NUCLEOTIDE SEQUENCE [LARGE SCALE GENOMIC DNA]</scope>
    <source>
        <strain evidence="4">CCUG 54518</strain>
    </source>
</reference>